<organism evidence="2 3">
    <name type="scientific">Peronospora destructor</name>
    <dbReference type="NCBI Taxonomy" id="86335"/>
    <lineage>
        <taxon>Eukaryota</taxon>
        <taxon>Sar</taxon>
        <taxon>Stramenopiles</taxon>
        <taxon>Oomycota</taxon>
        <taxon>Peronosporomycetes</taxon>
        <taxon>Peronosporales</taxon>
        <taxon>Peronosporaceae</taxon>
        <taxon>Peronospora</taxon>
    </lineage>
</organism>
<sequence>MEGAARRLAAVVEALRIGGGTATEIQAQRKTLVQALIALQRLWKPELLINPIPAMKLTSKSNATLFKLLLTTLTVYSASHTSGFITGSAGGGAGGMGVSLSSLGATTSECVHRLVCDLLVRSFDFSVAPSINKKLAGKSASLYVKVSLIMMVCRLPQQEALQFLPDAVALANKLIRAADYYLKQCLIESVVHALEGDSARLMPLHAEAMKIVNKTFQDKAPEIRIGAARLLRVVAERTSASTTSSSSAGAGAVGGGSGSGSGNGSGFGGAISGSGSTAGASSASTQGVFLDAVLHIAAKAMDDDAPEARRAYSVVVGVVLAKYATSSSREVEVQPCGSEMSGANAAPLRSNDEDAGGRGSAEQGIPPVSGSVSAKSKTGFKLHVPGMSTLSLPSSLSRRKAATVNFSTIANVILYFKDIVTSKYLSSKPNQSHGGILASFSIALCGMFERLPPDLIAEAQLREVMDATLSILDHPFALGDMTRARNAVGFVLRNGLNGCITDHQPEVLLGVYLQRLQDEAQASKPNHHKILSALVEMSHLFHSMGEASITHAHDASDVLQGLICHEKQSVRFQAAVALASLVTAIPYRLKSVLTSCLNGLRDTAEYLMLGGSDIKEARESGSAVKADDGQNEESEMQSKSYLYAIQGRSAAIVHILRAFTLAAKGGISQTITNEIYAISEELVESQFLNECADSVWLTCTRAGWTLVGSLVTMNDEQWLKANLEKLLNLWLKSSVLHSRESSLELLRIEAAVIALNSFLSTCQKLAMDCDNDVNLLTNHILHVYLTATQDKLSKPLKRRGQIARYRLMGWIINCFWMLPPIYSDSYIPLLDMIAEFTTAQALTNLRHSSLVPAKSTYLQSVLSPEDNTLDTITLSRLEPGDYPSPLYSRELNHVLGLQLRENALTDTELEVQYLDTFWRSITEKELAYDATKKVCCSPSTYVRLVDASVVLFGRLFHFIPEDLQLRCLQHYAGALADVRANYEVNVCSLLFAVIAEARHLKKSGVAPTSSTSLSATSWPLQMQTMLCEMISSEHAEVRRGVGEALGTLGLLLGEDHCKGLIIELEKRLVMDKLPQGASSATFGSNVELDVSLLSAGAAFSLACIKRVCGSRISIDTGLIFRFADECSQPLRTWMLHSWGIILESVSPSVGDYEQFVVSTFSLMETHVLAGFVYSKVNKRGLRWQISTKVALGRVINDVVATLGPELGGSSDRVDHFYSFWMLLRQDGDARVELEFLRFLQQVVVFAPHCFQSADMRYILRIVSDIALLNTATPLSLATQLSTGHPDLSLPFPYFWSLKGII</sequence>
<dbReference type="GO" id="GO:0008104">
    <property type="term" value="P:intracellular protein localization"/>
    <property type="evidence" value="ECO:0007669"/>
    <property type="project" value="TreeGrafter"/>
</dbReference>
<dbReference type="GO" id="GO:0042147">
    <property type="term" value="P:retrograde transport, endosome to Golgi"/>
    <property type="evidence" value="ECO:0007669"/>
    <property type="project" value="TreeGrafter"/>
</dbReference>
<reference evidence="2" key="1">
    <citation type="submission" date="2022-12" db="EMBL/GenBank/DDBJ databases">
        <authorList>
            <person name="Webb A."/>
        </authorList>
    </citation>
    <scope>NUCLEOTIDE SEQUENCE</scope>
    <source>
        <strain evidence="2">Pd1</strain>
    </source>
</reference>
<comment type="caution">
    <text evidence="2">The sequence shown here is derived from an EMBL/GenBank/DDBJ whole genome shotgun (WGS) entry which is preliminary data.</text>
</comment>
<name>A0AAV0TXV1_9STRA</name>
<dbReference type="InterPro" id="IPR016024">
    <property type="entry name" value="ARM-type_fold"/>
</dbReference>
<dbReference type="GO" id="GO:0016020">
    <property type="term" value="C:membrane"/>
    <property type="evidence" value="ECO:0007669"/>
    <property type="project" value="TreeGrafter"/>
</dbReference>
<evidence type="ECO:0000256" key="1">
    <source>
        <dbReference type="SAM" id="MobiDB-lite"/>
    </source>
</evidence>
<evidence type="ECO:0000313" key="2">
    <source>
        <dbReference type="EMBL" id="CAI5729420.1"/>
    </source>
</evidence>
<evidence type="ECO:0000313" key="3">
    <source>
        <dbReference type="Proteomes" id="UP001162029"/>
    </source>
</evidence>
<dbReference type="GO" id="GO:0005829">
    <property type="term" value="C:cytosol"/>
    <property type="evidence" value="ECO:0007669"/>
    <property type="project" value="GOC"/>
</dbReference>
<dbReference type="GO" id="GO:0030139">
    <property type="term" value="C:endocytic vesicle"/>
    <property type="evidence" value="ECO:0007669"/>
    <property type="project" value="TreeGrafter"/>
</dbReference>
<dbReference type="Proteomes" id="UP001162029">
    <property type="component" value="Unassembled WGS sequence"/>
</dbReference>
<dbReference type="EMBL" id="CANTFM010000762">
    <property type="protein sequence ID" value="CAI5729420.1"/>
    <property type="molecule type" value="Genomic_DNA"/>
</dbReference>
<dbReference type="SUPFAM" id="SSF48371">
    <property type="entry name" value="ARM repeat"/>
    <property type="match status" value="1"/>
</dbReference>
<dbReference type="PANTHER" id="PTHR21663:SF0">
    <property type="entry name" value="HEAT REPEAT-CONTAINING PROTEIN 5B"/>
    <property type="match status" value="1"/>
</dbReference>
<gene>
    <name evidence="2" type="ORF">PDE001_LOCUS4251</name>
</gene>
<feature type="region of interest" description="Disordered" evidence="1">
    <location>
        <begin position="334"/>
        <end position="374"/>
    </location>
</feature>
<protein>
    <submittedName>
        <fullName evidence="2">Uncharacterized protein</fullName>
    </submittedName>
</protein>
<proteinExistence type="predicted"/>
<dbReference type="InterPro" id="IPR040108">
    <property type="entry name" value="Laa1/Sip1/HEATR5"/>
</dbReference>
<dbReference type="GO" id="GO:0005794">
    <property type="term" value="C:Golgi apparatus"/>
    <property type="evidence" value="ECO:0007669"/>
    <property type="project" value="TreeGrafter"/>
</dbReference>
<accession>A0AAV0TXV1</accession>
<dbReference type="PANTHER" id="PTHR21663">
    <property type="entry name" value="HYPOTHETICAL HEAT DOMAIN-CONTAINING"/>
    <property type="match status" value="1"/>
</dbReference>
<keyword evidence="3" id="KW-1185">Reference proteome</keyword>
<dbReference type="GO" id="GO:0006897">
    <property type="term" value="P:endocytosis"/>
    <property type="evidence" value="ECO:0007669"/>
    <property type="project" value="TreeGrafter"/>
</dbReference>